<comment type="caution">
    <text evidence="7">The sequence shown here is derived from an EMBL/GenBank/DDBJ whole genome shotgun (WGS) entry which is preliminary data.</text>
</comment>
<dbReference type="InterPro" id="IPR006311">
    <property type="entry name" value="TAT_signal"/>
</dbReference>
<name>A0ABW4PVG7_9MICO</name>
<dbReference type="Proteomes" id="UP001597280">
    <property type="component" value="Unassembled WGS sequence"/>
</dbReference>
<protein>
    <submittedName>
        <fullName evidence="7">Extracellular solute-binding protein</fullName>
    </submittedName>
</protein>
<evidence type="ECO:0000256" key="6">
    <source>
        <dbReference type="SAM" id="SignalP"/>
    </source>
</evidence>
<evidence type="ECO:0000256" key="3">
    <source>
        <dbReference type="ARBA" id="ARBA00023136"/>
    </source>
</evidence>
<dbReference type="InterPro" id="IPR050490">
    <property type="entry name" value="Bact_solute-bd_prot1"/>
</dbReference>
<dbReference type="PANTHER" id="PTHR43649:SF33">
    <property type="entry name" value="POLYGALACTURONAN_RHAMNOGALACTURONAN-BINDING PROTEIN YTCQ"/>
    <property type="match status" value="1"/>
</dbReference>
<keyword evidence="4" id="KW-0564">Palmitate</keyword>
<organism evidence="7 8">
    <name type="scientific">Brachybacterium rhamnosum</name>
    <dbReference type="NCBI Taxonomy" id="173361"/>
    <lineage>
        <taxon>Bacteria</taxon>
        <taxon>Bacillati</taxon>
        <taxon>Actinomycetota</taxon>
        <taxon>Actinomycetes</taxon>
        <taxon>Micrococcales</taxon>
        <taxon>Dermabacteraceae</taxon>
        <taxon>Brachybacterium</taxon>
    </lineage>
</organism>
<dbReference type="SUPFAM" id="SSF53850">
    <property type="entry name" value="Periplasmic binding protein-like II"/>
    <property type="match status" value="1"/>
</dbReference>
<evidence type="ECO:0000256" key="2">
    <source>
        <dbReference type="ARBA" id="ARBA00022729"/>
    </source>
</evidence>
<feature type="chain" id="PRO_5046126143" evidence="6">
    <location>
        <begin position="31"/>
        <end position="511"/>
    </location>
</feature>
<keyword evidence="1" id="KW-1003">Cell membrane</keyword>
<dbReference type="Gene3D" id="3.40.190.10">
    <property type="entry name" value="Periplasmic binding protein-like II"/>
    <property type="match status" value="2"/>
</dbReference>
<keyword evidence="3" id="KW-0472">Membrane</keyword>
<dbReference type="InterPro" id="IPR006059">
    <property type="entry name" value="SBP"/>
</dbReference>
<evidence type="ECO:0000256" key="5">
    <source>
        <dbReference type="ARBA" id="ARBA00023288"/>
    </source>
</evidence>
<proteinExistence type="predicted"/>
<dbReference type="RefSeq" id="WP_343904019.1">
    <property type="nucleotide sequence ID" value="NZ_BAAAIS010000002.1"/>
</dbReference>
<sequence length="511" mass="54286">MFSRRTLLGGAAAGATALSLAACGSSGGSAADSGEEITSLKIMAPLLSDTAPDPAGKLQKAVEELVGMPLEITWVPNSSYSDRVTVTMASDNIPHVMVHTGKSAEFAQTAQAGGYWDLTDVLGDYPNLTPENEEVAHGASINGKTYGIFRLRDAMRAAVILRKDWLEKLGLEEPTTTDDLQEIAKAFTEGDPNGDGSATTGLIIPAWSGYGNNGPYDLWETWHGTANVWKEEGGKLSPAFLAPEFLDANRSMRAMVEAGHVNADFATMDAATWNDPFFTGKGGIIADVSSRGGQLMGLFKDEDPEGYGDKVTMVGNLTNPDGTLWALPTPGYSGYLTIPRSSVPSEKQLATVLTALDKLSSEEGQRLLNNGLEGVNYTVEDGQSVAIDSEEANVVSSDVSAFAQIGSQSNGYLGYPSQPAGEPEAALDEKRLAFHESDLTKAVFNPGAAYMSETYLQSGAILDQIVVDARLKYLAGQLDEAGLTAELERWTSSGGQQVIDEMNELFQKGGQ</sequence>
<dbReference type="Pfam" id="PF13416">
    <property type="entry name" value="SBP_bac_8"/>
    <property type="match status" value="1"/>
</dbReference>
<evidence type="ECO:0000256" key="1">
    <source>
        <dbReference type="ARBA" id="ARBA00022475"/>
    </source>
</evidence>
<dbReference type="PROSITE" id="PS51318">
    <property type="entry name" value="TAT"/>
    <property type="match status" value="1"/>
</dbReference>
<keyword evidence="8" id="KW-1185">Reference proteome</keyword>
<accession>A0ABW4PVG7</accession>
<keyword evidence="5" id="KW-0449">Lipoprotein</keyword>
<feature type="signal peptide" evidence="6">
    <location>
        <begin position="1"/>
        <end position="30"/>
    </location>
</feature>
<reference evidence="8" key="1">
    <citation type="journal article" date="2019" name="Int. J. Syst. Evol. Microbiol.">
        <title>The Global Catalogue of Microorganisms (GCM) 10K type strain sequencing project: providing services to taxonomists for standard genome sequencing and annotation.</title>
        <authorList>
            <consortium name="The Broad Institute Genomics Platform"/>
            <consortium name="The Broad Institute Genome Sequencing Center for Infectious Disease"/>
            <person name="Wu L."/>
            <person name="Ma J."/>
        </authorList>
    </citation>
    <scope>NUCLEOTIDE SEQUENCE [LARGE SCALE GENOMIC DNA]</scope>
    <source>
        <strain evidence="8">JCM 11650</strain>
    </source>
</reference>
<dbReference type="PROSITE" id="PS51257">
    <property type="entry name" value="PROKAR_LIPOPROTEIN"/>
    <property type="match status" value="1"/>
</dbReference>
<keyword evidence="2 6" id="KW-0732">Signal</keyword>
<dbReference type="EMBL" id="JBHUFL010000002">
    <property type="protein sequence ID" value="MFD1834807.1"/>
    <property type="molecule type" value="Genomic_DNA"/>
</dbReference>
<evidence type="ECO:0000313" key="7">
    <source>
        <dbReference type="EMBL" id="MFD1834807.1"/>
    </source>
</evidence>
<evidence type="ECO:0000313" key="8">
    <source>
        <dbReference type="Proteomes" id="UP001597280"/>
    </source>
</evidence>
<evidence type="ECO:0000256" key="4">
    <source>
        <dbReference type="ARBA" id="ARBA00023139"/>
    </source>
</evidence>
<dbReference type="PANTHER" id="PTHR43649">
    <property type="entry name" value="ARABINOSE-BINDING PROTEIN-RELATED"/>
    <property type="match status" value="1"/>
</dbReference>
<gene>
    <name evidence="7" type="ORF">ACFSDA_06915</name>
</gene>